<gene>
    <name evidence="8" type="ORF">BLA29_013625</name>
</gene>
<feature type="domain" description="Cation/H+ exchanger transmembrane" evidence="7">
    <location>
        <begin position="2"/>
        <end position="139"/>
    </location>
</feature>
<evidence type="ECO:0000259" key="7">
    <source>
        <dbReference type="Pfam" id="PF00999"/>
    </source>
</evidence>
<evidence type="ECO:0000313" key="8">
    <source>
        <dbReference type="EMBL" id="OTF79017.1"/>
    </source>
</evidence>
<feature type="non-terminal residue" evidence="8">
    <location>
        <position position="139"/>
    </location>
</feature>
<protein>
    <recommendedName>
        <fullName evidence="7">Cation/H+ exchanger transmembrane domain-containing protein</fullName>
    </recommendedName>
</protein>
<dbReference type="EMBL" id="MUJZ01025261">
    <property type="protein sequence ID" value="OTF79017.1"/>
    <property type="molecule type" value="Genomic_DNA"/>
</dbReference>
<dbReference type="PANTHER" id="PTHR31102:SF1">
    <property type="entry name" value="CATION_H+ EXCHANGER DOMAIN-CONTAINING PROTEIN"/>
    <property type="match status" value="1"/>
</dbReference>
<dbReference type="AlphaFoldDB" id="A0A1Y3BFQ6"/>
<proteinExistence type="inferred from homology"/>
<evidence type="ECO:0000256" key="2">
    <source>
        <dbReference type="ARBA" id="ARBA00007367"/>
    </source>
</evidence>
<dbReference type="InterPro" id="IPR051843">
    <property type="entry name" value="CPA1_transporter"/>
</dbReference>
<evidence type="ECO:0000256" key="1">
    <source>
        <dbReference type="ARBA" id="ARBA00004141"/>
    </source>
</evidence>
<dbReference type="Pfam" id="PF00999">
    <property type="entry name" value="Na_H_Exchanger"/>
    <property type="match status" value="1"/>
</dbReference>
<evidence type="ECO:0000256" key="6">
    <source>
        <dbReference type="SAM" id="Phobius"/>
    </source>
</evidence>
<feature type="transmembrane region" description="Helical" evidence="6">
    <location>
        <begin position="54"/>
        <end position="77"/>
    </location>
</feature>
<dbReference type="GO" id="GO:0015297">
    <property type="term" value="F:antiporter activity"/>
    <property type="evidence" value="ECO:0007669"/>
    <property type="project" value="InterPro"/>
</dbReference>
<name>A0A1Y3BFQ6_EURMA</name>
<reference evidence="8 9" key="1">
    <citation type="submission" date="2017-03" db="EMBL/GenBank/DDBJ databases">
        <title>Genome Survey of Euroglyphus maynei.</title>
        <authorList>
            <person name="Arlian L.G."/>
            <person name="Morgan M.S."/>
            <person name="Rider S.D."/>
        </authorList>
    </citation>
    <scope>NUCLEOTIDE SEQUENCE [LARGE SCALE GENOMIC DNA]</scope>
    <source>
        <strain evidence="8">Arlian Lab</strain>
        <tissue evidence="8">Whole body</tissue>
    </source>
</reference>
<dbReference type="GO" id="GO:1902600">
    <property type="term" value="P:proton transmembrane transport"/>
    <property type="evidence" value="ECO:0007669"/>
    <property type="project" value="InterPro"/>
</dbReference>
<sequence length="139" mass="15080">MLVAGFLYGNFIINDNEMDQTLTSTIRSLALIIILIRAGLNLDPQAIRKLSTVLARLSLVPSIVEALIVALFAWIWFDFNLSWSLMIGFIIASVSPAVVVPGMVIIQEENYGVNHGIPTLLIASASVDNVFAITGFSVC</sequence>
<comment type="caution">
    <text evidence="8">The sequence shown here is derived from an EMBL/GenBank/DDBJ whole genome shotgun (WGS) entry which is preliminary data.</text>
</comment>
<dbReference type="Proteomes" id="UP000194236">
    <property type="component" value="Unassembled WGS sequence"/>
</dbReference>
<comment type="subcellular location">
    <subcellularLocation>
        <location evidence="1">Membrane</location>
        <topology evidence="1">Multi-pass membrane protein</topology>
    </subcellularLocation>
</comment>
<feature type="transmembrane region" description="Helical" evidence="6">
    <location>
        <begin position="83"/>
        <end position="106"/>
    </location>
</feature>
<accession>A0A1Y3BFQ6</accession>
<keyword evidence="5 6" id="KW-0472">Membrane</keyword>
<keyword evidence="9" id="KW-1185">Reference proteome</keyword>
<evidence type="ECO:0000256" key="3">
    <source>
        <dbReference type="ARBA" id="ARBA00022692"/>
    </source>
</evidence>
<dbReference type="GO" id="GO:0016020">
    <property type="term" value="C:membrane"/>
    <property type="evidence" value="ECO:0007669"/>
    <property type="project" value="UniProtKB-SubCell"/>
</dbReference>
<dbReference type="InterPro" id="IPR006153">
    <property type="entry name" value="Cation/H_exchanger_TM"/>
</dbReference>
<evidence type="ECO:0000256" key="5">
    <source>
        <dbReference type="ARBA" id="ARBA00023136"/>
    </source>
</evidence>
<evidence type="ECO:0000256" key="4">
    <source>
        <dbReference type="ARBA" id="ARBA00022989"/>
    </source>
</evidence>
<keyword evidence="4 6" id="KW-1133">Transmembrane helix</keyword>
<dbReference type="OrthoDB" id="423807at2759"/>
<comment type="similarity">
    <text evidence="2">Belongs to the monovalent cation:proton antiporter 1 (CPA1) transporter (TC 2.A.36) family.</text>
</comment>
<organism evidence="8 9">
    <name type="scientific">Euroglyphus maynei</name>
    <name type="common">Mayne's house dust mite</name>
    <dbReference type="NCBI Taxonomy" id="6958"/>
    <lineage>
        <taxon>Eukaryota</taxon>
        <taxon>Metazoa</taxon>
        <taxon>Ecdysozoa</taxon>
        <taxon>Arthropoda</taxon>
        <taxon>Chelicerata</taxon>
        <taxon>Arachnida</taxon>
        <taxon>Acari</taxon>
        <taxon>Acariformes</taxon>
        <taxon>Sarcoptiformes</taxon>
        <taxon>Astigmata</taxon>
        <taxon>Psoroptidia</taxon>
        <taxon>Analgoidea</taxon>
        <taxon>Pyroglyphidae</taxon>
        <taxon>Pyroglyphinae</taxon>
        <taxon>Euroglyphus</taxon>
    </lineage>
</organism>
<dbReference type="Gene3D" id="1.20.1530.20">
    <property type="match status" value="1"/>
</dbReference>
<dbReference type="PANTHER" id="PTHR31102">
    <property type="match status" value="1"/>
</dbReference>
<feature type="transmembrane region" description="Helical" evidence="6">
    <location>
        <begin position="24"/>
        <end position="42"/>
    </location>
</feature>
<evidence type="ECO:0000313" key="9">
    <source>
        <dbReference type="Proteomes" id="UP000194236"/>
    </source>
</evidence>
<keyword evidence="3 6" id="KW-0812">Transmembrane</keyword>
<dbReference type="InterPro" id="IPR038770">
    <property type="entry name" value="Na+/solute_symporter_sf"/>
</dbReference>